<feature type="region of interest" description="Disordered" evidence="1">
    <location>
        <begin position="33"/>
        <end position="87"/>
    </location>
</feature>
<accession>A0ABQ8K7Y0</accession>
<feature type="region of interest" description="Disordered" evidence="1">
    <location>
        <begin position="170"/>
        <end position="190"/>
    </location>
</feature>
<gene>
    <name evidence="2" type="ORF">C8Q71DRAFT_191647</name>
</gene>
<feature type="compositionally biased region" description="Polar residues" evidence="1">
    <location>
        <begin position="181"/>
        <end position="190"/>
    </location>
</feature>
<proteinExistence type="predicted"/>
<evidence type="ECO:0000313" key="2">
    <source>
        <dbReference type="EMBL" id="KAH9833149.1"/>
    </source>
</evidence>
<name>A0ABQ8K7Y0_9APHY</name>
<dbReference type="GeneID" id="71997609"/>
<dbReference type="RefSeq" id="XP_047775915.1">
    <property type="nucleotide sequence ID" value="XM_047916877.1"/>
</dbReference>
<reference evidence="2 3" key="1">
    <citation type="journal article" date="2021" name="Environ. Microbiol.">
        <title>Gene family expansions and transcriptome signatures uncover fungal adaptations to wood decay.</title>
        <authorList>
            <person name="Hage H."/>
            <person name="Miyauchi S."/>
            <person name="Viragh M."/>
            <person name="Drula E."/>
            <person name="Min B."/>
            <person name="Chaduli D."/>
            <person name="Navarro D."/>
            <person name="Favel A."/>
            <person name="Norest M."/>
            <person name="Lesage-Meessen L."/>
            <person name="Balint B."/>
            <person name="Merenyi Z."/>
            <person name="de Eugenio L."/>
            <person name="Morin E."/>
            <person name="Martinez A.T."/>
            <person name="Baldrian P."/>
            <person name="Stursova M."/>
            <person name="Martinez M.J."/>
            <person name="Novotny C."/>
            <person name="Magnuson J.K."/>
            <person name="Spatafora J.W."/>
            <person name="Maurice S."/>
            <person name="Pangilinan J."/>
            <person name="Andreopoulos W."/>
            <person name="LaButti K."/>
            <person name="Hundley H."/>
            <person name="Na H."/>
            <person name="Kuo A."/>
            <person name="Barry K."/>
            <person name="Lipzen A."/>
            <person name="Henrissat B."/>
            <person name="Riley R."/>
            <person name="Ahrendt S."/>
            <person name="Nagy L.G."/>
            <person name="Grigoriev I.V."/>
            <person name="Martin F."/>
            <person name="Rosso M.N."/>
        </authorList>
    </citation>
    <scope>NUCLEOTIDE SEQUENCE [LARGE SCALE GENOMIC DNA]</scope>
    <source>
        <strain evidence="2 3">CIRM-BRFM 1785</strain>
    </source>
</reference>
<feature type="compositionally biased region" description="Low complexity" evidence="1">
    <location>
        <begin position="62"/>
        <end position="75"/>
    </location>
</feature>
<organism evidence="2 3">
    <name type="scientific">Rhodofomes roseus</name>
    <dbReference type="NCBI Taxonomy" id="34475"/>
    <lineage>
        <taxon>Eukaryota</taxon>
        <taxon>Fungi</taxon>
        <taxon>Dikarya</taxon>
        <taxon>Basidiomycota</taxon>
        <taxon>Agaricomycotina</taxon>
        <taxon>Agaricomycetes</taxon>
        <taxon>Polyporales</taxon>
        <taxon>Rhodofomes</taxon>
    </lineage>
</organism>
<feature type="region of interest" description="Disordered" evidence="1">
    <location>
        <begin position="113"/>
        <end position="135"/>
    </location>
</feature>
<feature type="compositionally biased region" description="Low complexity" evidence="1">
    <location>
        <begin position="126"/>
        <end position="135"/>
    </location>
</feature>
<protein>
    <submittedName>
        <fullName evidence="2">Uncharacterized protein</fullName>
    </submittedName>
</protein>
<comment type="caution">
    <text evidence="2">The sequence shown here is derived from an EMBL/GenBank/DDBJ whole genome shotgun (WGS) entry which is preliminary data.</text>
</comment>
<feature type="compositionally biased region" description="Pro residues" evidence="1">
    <location>
        <begin position="113"/>
        <end position="125"/>
    </location>
</feature>
<dbReference type="Proteomes" id="UP000814176">
    <property type="component" value="Unassembled WGS sequence"/>
</dbReference>
<sequence length="190" mass="20613">MANFLPPRDTRPSLPPLHSLGLPYPLVRAEQSAYDSYDSNDRLSPETTQPYSARTWARGRQSSVSSTTSSCTAPSRAGSPSDTRALAPSPEGFTLLLTTMDKANALIVVPQIPPVPQLPSPPPTPTSSSAARSSRTVRPLLITGPMVEHFKQNHTRISQVARMHPYRMVPKVSGRRRPSAPHSSLTTGRP</sequence>
<keyword evidence="3" id="KW-1185">Reference proteome</keyword>
<evidence type="ECO:0000256" key="1">
    <source>
        <dbReference type="SAM" id="MobiDB-lite"/>
    </source>
</evidence>
<evidence type="ECO:0000313" key="3">
    <source>
        <dbReference type="Proteomes" id="UP000814176"/>
    </source>
</evidence>
<dbReference type="EMBL" id="JADCUA010000019">
    <property type="protein sequence ID" value="KAH9833149.1"/>
    <property type="molecule type" value="Genomic_DNA"/>
</dbReference>
<feature type="region of interest" description="Disordered" evidence="1">
    <location>
        <begin position="1"/>
        <end position="21"/>
    </location>
</feature>